<keyword evidence="1" id="KW-0812">Transmembrane</keyword>
<feature type="transmembrane region" description="Helical" evidence="1">
    <location>
        <begin position="5"/>
        <end position="25"/>
    </location>
</feature>
<sequence>MNSLFIKTLSSIPFLVVILLVLNLANIEDLTIYNIGFVSISMTIATFSISFSLLQYQFSPYKALHRSMSRRQLIFSYLTIFISQIPLFCLFYNLKYVPLAGLICIPILSYLIILLVVVANEETNPIILVKRKISTKKINQFIENFNLEDKKQIKEISELEFSKPDETPMHDYGETNFKLINIENNPFSLIYNSISITIQNNDIDKFAACLKMYFEAVDNIKKNKILEKYDLRYRIEKLLCISFEKICFQVCANAERKDFQNILIGTLSIYIKRKALTNEHTDSTSRKFLTIICKSIETLLEHDNYDDAIIIISTLRQLCQKGLYNLPKDDLFFNHRLTPALRSVFIATVLRKRLRLCVNFLYSH</sequence>
<evidence type="ECO:0000313" key="3">
    <source>
        <dbReference type="Proteomes" id="UP000655016"/>
    </source>
</evidence>
<dbReference type="RefSeq" id="WP_163395943.1">
    <property type="nucleotide sequence ID" value="NZ_BMKP01000010.1"/>
</dbReference>
<proteinExistence type="predicted"/>
<reference evidence="3" key="1">
    <citation type="journal article" date="2019" name="Int. J. Syst. Evol. Microbiol.">
        <title>The Global Catalogue of Microorganisms (GCM) 10K type strain sequencing project: providing services to taxonomists for standard genome sequencing and annotation.</title>
        <authorList>
            <consortium name="The Broad Institute Genomics Platform"/>
            <consortium name="The Broad Institute Genome Sequencing Center for Infectious Disease"/>
            <person name="Wu L."/>
            <person name="Ma J."/>
        </authorList>
    </citation>
    <scope>NUCLEOTIDE SEQUENCE [LARGE SCALE GENOMIC DNA]</scope>
    <source>
        <strain evidence="3">CGMCC 1.16060</strain>
    </source>
</reference>
<feature type="transmembrane region" description="Helical" evidence="1">
    <location>
        <begin position="31"/>
        <end position="54"/>
    </location>
</feature>
<organism evidence="2 3">
    <name type="scientific">Flavobacterium limi</name>
    <dbReference type="NCBI Taxonomy" id="2045105"/>
    <lineage>
        <taxon>Bacteria</taxon>
        <taxon>Pseudomonadati</taxon>
        <taxon>Bacteroidota</taxon>
        <taxon>Flavobacteriia</taxon>
        <taxon>Flavobacteriales</taxon>
        <taxon>Flavobacteriaceae</taxon>
        <taxon>Flavobacterium</taxon>
    </lineage>
</organism>
<dbReference type="Proteomes" id="UP000655016">
    <property type="component" value="Unassembled WGS sequence"/>
</dbReference>
<dbReference type="EMBL" id="BMKP01000010">
    <property type="protein sequence ID" value="GGF24389.1"/>
    <property type="molecule type" value="Genomic_DNA"/>
</dbReference>
<name>A0ABQ1UQ12_9FLAO</name>
<comment type="caution">
    <text evidence="2">The sequence shown here is derived from an EMBL/GenBank/DDBJ whole genome shotgun (WGS) entry which is preliminary data.</text>
</comment>
<accession>A0ABQ1UQ12</accession>
<keyword evidence="3" id="KW-1185">Reference proteome</keyword>
<feature type="transmembrane region" description="Helical" evidence="1">
    <location>
        <begin position="99"/>
        <end position="120"/>
    </location>
</feature>
<evidence type="ECO:0000256" key="1">
    <source>
        <dbReference type="SAM" id="Phobius"/>
    </source>
</evidence>
<evidence type="ECO:0000313" key="2">
    <source>
        <dbReference type="EMBL" id="GGF24389.1"/>
    </source>
</evidence>
<feature type="transmembrane region" description="Helical" evidence="1">
    <location>
        <begin position="74"/>
        <end position="93"/>
    </location>
</feature>
<keyword evidence="1" id="KW-0472">Membrane</keyword>
<gene>
    <name evidence="2" type="ORF">GCM10011518_37140</name>
</gene>
<keyword evidence="1" id="KW-1133">Transmembrane helix</keyword>
<protein>
    <submittedName>
        <fullName evidence="2">Uncharacterized protein</fullName>
    </submittedName>
</protein>